<dbReference type="AlphaFoldDB" id="A0A7J6UV58"/>
<gene>
    <name evidence="1" type="ORF">FRX31_034072</name>
</gene>
<evidence type="ECO:0000313" key="1">
    <source>
        <dbReference type="EMBL" id="KAF5176341.1"/>
    </source>
</evidence>
<name>A0A7J6UV58_THATH</name>
<protein>
    <submittedName>
        <fullName evidence="1">Uncharacterized protein</fullName>
    </submittedName>
</protein>
<dbReference type="EMBL" id="JABWDY010042859">
    <property type="protein sequence ID" value="KAF5176341.1"/>
    <property type="molecule type" value="Genomic_DNA"/>
</dbReference>
<evidence type="ECO:0000313" key="2">
    <source>
        <dbReference type="Proteomes" id="UP000554482"/>
    </source>
</evidence>
<sequence length="121" mass="13578">MAHLIQDKLQLSKEQLRGCTLRVSALIQEQGWAILHPLQAILDVADLSPGRDRPNVNAEDEPVWCPDINGNFSVSSAYEAIRFKRVDVRWHKHVWNANVHPRLSANASQLCSNVASTDDNV</sequence>
<keyword evidence="2" id="KW-1185">Reference proteome</keyword>
<comment type="caution">
    <text evidence="1">The sequence shown here is derived from an EMBL/GenBank/DDBJ whole genome shotgun (WGS) entry which is preliminary data.</text>
</comment>
<reference evidence="1 2" key="1">
    <citation type="submission" date="2020-06" db="EMBL/GenBank/DDBJ databases">
        <title>Transcriptomic and genomic resources for Thalictrum thalictroides and T. hernandezii: Facilitating candidate gene discovery in an emerging model plant lineage.</title>
        <authorList>
            <person name="Arias T."/>
            <person name="Riano-Pachon D.M."/>
            <person name="Di Stilio V.S."/>
        </authorList>
    </citation>
    <scope>NUCLEOTIDE SEQUENCE [LARGE SCALE GENOMIC DNA]</scope>
    <source>
        <strain evidence="2">cv. WT478/WT964</strain>
        <tissue evidence="1">Leaves</tissue>
    </source>
</reference>
<dbReference type="OrthoDB" id="1937542at2759"/>
<accession>A0A7J6UV58</accession>
<proteinExistence type="predicted"/>
<organism evidence="1 2">
    <name type="scientific">Thalictrum thalictroides</name>
    <name type="common">Rue-anemone</name>
    <name type="synonym">Anemone thalictroides</name>
    <dbReference type="NCBI Taxonomy" id="46969"/>
    <lineage>
        <taxon>Eukaryota</taxon>
        <taxon>Viridiplantae</taxon>
        <taxon>Streptophyta</taxon>
        <taxon>Embryophyta</taxon>
        <taxon>Tracheophyta</taxon>
        <taxon>Spermatophyta</taxon>
        <taxon>Magnoliopsida</taxon>
        <taxon>Ranunculales</taxon>
        <taxon>Ranunculaceae</taxon>
        <taxon>Thalictroideae</taxon>
        <taxon>Thalictrum</taxon>
    </lineage>
</organism>
<dbReference type="Proteomes" id="UP000554482">
    <property type="component" value="Unassembled WGS sequence"/>
</dbReference>